<dbReference type="Gene3D" id="3.20.20.70">
    <property type="entry name" value="Aldolase class I"/>
    <property type="match status" value="1"/>
</dbReference>
<keyword evidence="8" id="KW-0934">Plastid</keyword>
<comment type="catalytic activity">
    <reaction evidence="6 8">
        <text>D-erythrose 4-phosphate + phosphoenolpyruvate + H2O = 7-phospho-2-dehydro-3-deoxy-D-arabino-heptonate + phosphate</text>
        <dbReference type="Rhea" id="RHEA:14717"/>
        <dbReference type="ChEBI" id="CHEBI:15377"/>
        <dbReference type="ChEBI" id="CHEBI:16897"/>
        <dbReference type="ChEBI" id="CHEBI:43474"/>
        <dbReference type="ChEBI" id="CHEBI:58394"/>
        <dbReference type="ChEBI" id="CHEBI:58702"/>
        <dbReference type="EC" id="2.5.1.54"/>
    </reaction>
</comment>
<dbReference type="Pfam" id="PF01474">
    <property type="entry name" value="DAHP_synth_2"/>
    <property type="match status" value="1"/>
</dbReference>
<name>A0AAV0HSR9_9ROSI</name>
<dbReference type="EC" id="2.5.1.54" evidence="8"/>
<dbReference type="AlphaFoldDB" id="A0AAV0HSR9"/>
<evidence type="ECO:0000256" key="2">
    <source>
        <dbReference type="ARBA" id="ARBA00008911"/>
    </source>
</evidence>
<gene>
    <name evidence="9" type="ORF">LITE_LOCUS5806</name>
</gene>
<feature type="binding site" evidence="7">
    <location>
        <position position="416"/>
    </location>
    <ligand>
        <name>Mn(2+)</name>
        <dbReference type="ChEBI" id="CHEBI:29035"/>
    </ligand>
</feature>
<feature type="binding site" evidence="7">
    <location>
        <position position="309"/>
    </location>
    <ligand>
        <name>phosphoenolpyruvate</name>
        <dbReference type="ChEBI" id="CHEBI:58702"/>
    </ligand>
</feature>
<comment type="similarity">
    <text evidence="2 8">Belongs to the class-II DAHP synthase family.</text>
</comment>
<keyword evidence="7" id="KW-0170">Cobalt</keyword>
<feature type="binding site" evidence="7">
    <location>
        <position position="147"/>
    </location>
    <ligand>
        <name>phosphoenolpyruvate</name>
        <dbReference type="ChEBI" id="CHEBI:58702"/>
    </ligand>
</feature>
<evidence type="ECO:0000256" key="4">
    <source>
        <dbReference type="ARBA" id="ARBA00022679"/>
    </source>
</evidence>
<keyword evidence="7" id="KW-0104">Cadmium</keyword>
<feature type="binding site" evidence="7">
    <location>
        <position position="107"/>
    </location>
    <ligand>
        <name>Mn(2+)</name>
        <dbReference type="ChEBI" id="CHEBI:29035"/>
    </ligand>
</feature>
<keyword evidence="8" id="KW-0809">Transit peptide</keyword>
<evidence type="ECO:0000256" key="8">
    <source>
        <dbReference type="RuleBase" id="RU363071"/>
    </source>
</evidence>
<dbReference type="GO" id="GO:0009507">
    <property type="term" value="C:chloroplast"/>
    <property type="evidence" value="ECO:0007669"/>
    <property type="project" value="UniProtKB-SubCell"/>
</dbReference>
<evidence type="ECO:0000256" key="3">
    <source>
        <dbReference type="ARBA" id="ARBA00022605"/>
    </source>
</evidence>
<protein>
    <recommendedName>
        <fullName evidence="8">Phospho-2-dehydro-3-deoxyheptonate aldolase</fullName>
        <ecNumber evidence="8">2.5.1.54</ecNumber>
    </recommendedName>
</protein>
<sequence>MSLPKLLQFNFFLSNPNSANSQHSIVPKNPFTVECRQAAVPPPFPEKWIDNSWGTKKTLQLPKYQNQVNDIEEFPPLVTPGEARSLHDRLGDAAFGKAFLLQGGGDCSEEGLKEFNGDRIRDTFSILLQMATLLMFGGQVPIIKVARMASQFENTSYKRDNFNGDESRIPDPHKMIKTYGRSAATLNLLRALATGGFASMKRITQWNLDFAEMGNRYQDLANQVDEALGFMEAAGVPKEHPVMARAEFWTSHECSLLPYEQSLTRFDLATGLYYDCSAHMLWCGEGATRQLDGAQVEFLRGISNPLGIKVSDKMDSRELVKLIDILNPANLPGRITIIISRMGSEKLRVKLPELIRAVHGSKQIVTWICDPMNGSIKAPCGLNSTTRPFDRVLAEVGAFFDVHDQEGSHPGGIHLEMTGAQHVTEWIGGSCMVTSDDLSSGYRAHCNPRLNASQSLELAFIVAERLKHRRFRGCSHQHSN</sequence>
<keyword evidence="4 8" id="KW-0808">Transferase</keyword>
<evidence type="ECO:0000256" key="6">
    <source>
        <dbReference type="ARBA" id="ARBA00047508"/>
    </source>
</evidence>
<proteinExistence type="inferred from homology"/>
<organism evidence="9 10">
    <name type="scientific">Linum tenue</name>
    <dbReference type="NCBI Taxonomy" id="586396"/>
    <lineage>
        <taxon>Eukaryota</taxon>
        <taxon>Viridiplantae</taxon>
        <taxon>Streptophyta</taxon>
        <taxon>Embryophyta</taxon>
        <taxon>Tracheophyta</taxon>
        <taxon>Spermatophyta</taxon>
        <taxon>Magnoliopsida</taxon>
        <taxon>eudicotyledons</taxon>
        <taxon>Gunneridae</taxon>
        <taxon>Pentapetalae</taxon>
        <taxon>rosids</taxon>
        <taxon>fabids</taxon>
        <taxon>Malpighiales</taxon>
        <taxon>Linaceae</taxon>
        <taxon>Linum</taxon>
    </lineage>
</organism>
<feature type="binding site" evidence="7">
    <location>
        <position position="341"/>
    </location>
    <ligand>
        <name>phosphoenolpyruvate</name>
        <dbReference type="ChEBI" id="CHEBI:58702"/>
    </ligand>
</feature>
<dbReference type="InterPro" id="IPR002480">
    <property type="entry name" value="DAHP_synth_2"/>
</dbReference>
<evidence type="ECO:0000256" key="5">
    <source>
        <dbReference type="ARBA" id="ARBA00023141"/>
    </source>
</evidence>
<dbReference type="GO" id="GO:0009073">
    <property type="term" value="P:aromatic amino acid family biosynthetic process"/>
    <property type="evidence" value="ECO:0007669"/>
    <property type="project" value="UniProtKB-KW"/>
</dbReference>
<dbReference type="GO" id="GO:0003849">
    <property type="term" value="F:3-deoxy-7-phosphoheptulonate synthase activity"/>
    <property type="evidence" value="ECO:0007669"/>
    <property type="project" value="UniProtKB-EC"/>
</dbReference>
<evidence type="ECO:0000313" key="9">
    <source>
        <dbReference type="EMBL" id="CAI0388351.1"/>
    </source>
</evidence>
<comment type="subcellular location">
    <subcellularLocation>
        <location evidence="8">Plastid</location>
        <location evidence="8">Chloroplast</location>
    </subcellularLocation>
</comment>
<evidence type="ECO:0000256" key="1">
    <source>
        <dbReference type="ARBA" id="ARBA00004688"/>
    </source>
</evidence>
<dbReference type="InterPro" id="IPR013785">
    <property type="entry name" value="Aldolase_TIM"/>
</dbReference>
<dbReference type="PANTHER" id="PTHR21337:SF32">
    <property type="entry name" value="PHOSPHO-2-DEHYDRO-3-DEOXYHEPTONATE ALDOLASE 1, CHLOROPLASTIC"/>
    <property type="match status" value="1"/>
</dbReference>
<keyword evidence="10" id="KW-1185">Reference proteome</keyword>
<dbReference type="PANTHER" id="PTHR21337">
    <property type="entry name" value="PHOSPHO-2-DEHYDRO-3-DEOXYHEPTONATE ALDOLASE 1, 2"/>
    <property type="match status" value="1"/>
</dbReference>
<accession>A0AAV0HSR9</accession>
<dbReference type="SUPFAM" id="SSF51569">
    <property type="entry name" value="Aldolase"/>
    <property type="match status" value="1"/>
</dbReference>
<comment type="pathway">
    <text evidence="1 8">Metabolic intermediate biosynthesis; chorismate biosynthesis; chorismate from D-erythrose 4-phosphate and phosphoenolpyruvate: step 1/7.</text>
</comment>
<dbReference type="GO" id="GO:0008652">
    <property type="term" value="P:amino acid biosynthetic process"/>
    <property type="evidence" value="ECO:0007669"/>
    <property type="project" value="UniProtKB-KW"/>
</dbReference>
<dbReference type="EMBL" id="CAMGYJ010000002">
    <property type="protein sequence ID" value="CAI0388351.1"/>
    <property type="molecule type" value="Genomic_DNA"/>
</dbReference>
<comment type="cofactor">
    <cofactor evidence="7">
        <name>Mn(2+)</name>
        <dbReference type="ChEBI" id="CHEBI:29035"/>
    </cofactor>
    <cofactor evidence="7">
        <name>Co(2+)</name>
        <dbReference type="ChEBI" id="CHEBI:48828"/>
    </cofactor>
    <cofactor evidence="7">
        <name>Cd(2+)</name>
        <dbReference type="ChEBI" id="CHEBI:48775"/>
    </cofactor>
    <text evidence="7">Binds 1 divalent cation per subunit. The enzyme is active with manganese, cobalt or cadmium ions.</text>
</comment>
<keyword evidence="5 8" id="KW-0057">Aromatic amino acid biosynthesis</keyword>
<keyword evidence="8" id="KW-0150">Chloroplast</keyword>
<comment type="caution">
    <text evidence="9">The sequence shown here is derived from an EMBL/GenBank/DDBJ whole genome shotgun (WGS) entry which is preliminary data.</text>
</comment>
<keyword evidence="7" id="KW-0464">Manganese</keyword>
<dbReference type="Proteomes" id="UP001154282">
    <property type="component" value="Unassembled WGS sequence"/>
</dbReference>
<evidence type="ECO:0000313" key="10">
    <source>
        <dbReference type="Proteomes" id="UP001154282"/>
    </source>
</evidence>
<reference evidence="9" key="1">
    <citation type="submission" date="2022-08" db="EMBL/GenBank/DDBJ databases">
        <authorList>
            <person name="Gutierrez-Valencia J."/>
        </authorList>
    </citation>
    <scope>NUCLEOTIDE SEQUENCE</scope>
</reference>
<evidence type="ECO:0000256" key="7">
    <source>
        <dbReference type="PIRSR" id="PIRSR602480-1"/>
    </source>
</evidence>
<keyword evidence="3 8" id="KW-0028">Amino-acid biosynthesis</keyword>